<dbReference type="Proteomes" id="UP001501326">
    <property type="component" value="Unassembled WGS sequence"/>
</dbReference>
<reference evidence="2 3" key="1">
    <citation type="journal article" date="2019" name="Int. J. Syst. Evol. Microbiol.">
        <title>The Global Catalogue of Microorganisms (GCM) 10K type strain sequencing project: providing services to taxonomists for standard genome sequencing and annotation.</title>
        <authorList>
            <consortium name="The Broad Institute Genomics Platform"/>
            <consortium name="The Broad Institute Genome Sequencing Center for Infectious Disease"/>
            <person name="Wu L."/>
            <person name="Ma J."/>
        </authorList>
    </citation>
    <scope>NUCLEOTIDE SEQUENCE [LARGE SCALE GENOMIC DNA]</scope>
    <source>
        <strain evidence="2 3">JCM 16378</strain>
    </source>
</reference>
<evidence type="ECO:0008006" key="4">
    <source>
        <dbReference type="Google" id="ProtNLM"/>
    </source>
</evidence>
<protein>
    <recommendedName>
        <fullName evidence="4">Ribosomally synthesized peptide with SipW-like signal peptide</fullName>
    </recommendedName>
</protein>
<proteinExistence type="predicted"/>
<keyword evidence="1" id="KW-0732">Signal</keyword>
<evidence type="ECO:0000313" key="2">
    <source>
        <dbReference type="EMBL" id="GAA2735045.1"/>
    </source>
</evidence>
<accession>A0ABN3UL89</accession>
<organism evidence="2 3">
    <name type="scientific">Pedococcus aerophilus</name>
    <dbReference type="NCBI Taxonomy" id="436356"/>
    <lineage>
        <taxon>Bacteria</taxon>
        <taxon>Bacillati</taxon>
        <taxon>Actinomycetota</taxon>
        <taxon>Actinomycetes</taxon>
        <taxon>Micrococcales</taxon>
        <taxon>Intrasporangiaceae</taxon>
        <taxon>Pedococcus</taxon>
    </lineage>
</organism>
<comment type="caution">
    <text evidence="2">The sequence shown here is derived from an EMBL/GenBank/DDBJ whole genome shotgun (WGS) entry which is preliminary data.</text>
</comment>
<sequence length="158" mass="16021">MAHLSRRQKFAASATALVLIGSGTAAFAYWTSTGSGTGTANTTAGAADIRITGDISTALFPGQAAQDFTVTVKNWAENSAYVNTVSAYVTTDKGAACDGSNFTINNVSAATAAPIVWTAADLTSGQAVATANTIQFVNKATDQDGCKGAALTLHYASN</sequence>
<name>A0ABN3UL89_9MICO</name>
<feature type="chain" id="PRO_5045979837" description="Ribosomally synthesized peptide with SipW-like signal peptide" evidence="1">
    <location>
        <begin position="29"/>
        <end position="158"/>
    </location>
</feature>
<evidence type="ECO:0000313" key="3">
    <source>
        <dbReference type="Proteomes" id="UP001501326"/>
    </source>
</evidence>
<evidence type="ECO:0000256" key="1">
    <source>
        <dbReference type="SAM" id="SignalP"/>
    </source>
</evidence>
<keyword evidence="3" id="KW-1185">Reference proteome</keyword>
<gene>
    <name evidence="2" type="ORF">GCM10009867_16490</name>
</gene>
<dbReference type="RefSeq" id="WP_344192017.1">
    <property type="nucleotide sequence ID" value="NZ_BAAARN010000001.1"/>
</dbReference>
<dbReference type="EMBL" id="BAAARN010000001">
    <property type="protein sequence ID" value="GAA2735045.1"/>
    <property type="molecule type" value="Genomic_DNA"/>
</dbReference>
<feature type="signal peptide" evidence="1">
    <location>
        <begin position="1"/>
        <end position="28"/>
    </location>
</feature>